<keyword evidence="3" id="KW-0547">Nucleotide-binding</keyword>
<proteinExistence type="predicted"/>
<reference evidence="3" key="2">
    <citation type="journal article" date="2021" name="PeerJ">
        <title>Extensive microbial diversity within the chicken gut microbiome revealed by metagenomics and culture.</title>
        <authorList>
            <person name="Gilroy R."/>
            <person name="Ravi A."/>
            <person name="Getino M."/>
            <person name="Pursley I."/>
            <person name="Horton D.L."/>
            <person name="Alikhan N.F."/>
            <person name="Baker D."/>
            <person name="Gharbi K."/>
            <person name="Hall N."/>
            <person name="Watson M."/>
            <person name="Adriaenssens E.M."/>
            <person name="Foster-Nyarko E."/>
            <person name="Jarju S."/>
            <person name="Secka A."/>
            <person name="Antonio M."/>
            <person name="Oren A."/>
            <person name="Chaudhuri R.R."/>
            <person name="La Ragione R."/>
            <person name="Hildebrand F."/>
            <person name="Pallen M.J."/>
        </authorList>
    </citation>
    <scope>NUCLEOTIDE SEQUENCE</scope>
    <source>
        <strain evidence="3">ChiSxjej1B13-7041</strain>
    </source>
</reference>
<protein>
    <submittedName>
        <fullName evidence="3">ATP-binding protein</fullName>
    </submittedName>
</protein>
<dbReference type="Proteomes" id="UP000886841">
    <property type="component" value="Unassembled WGS sequence"/>
</dbReference>
<dbReference type="GO" id="GO:0005524">
    <property type="term" value="F:ATP binding"/>
    <property type="evidence" value="ECO:0007669"/>
    <property type="project" value="UniProtKB-KW"/>
</dbReference>
<evidence type="ECO:0000313" key="4">
    <source>
        <dbReference type="Proteomes" id="UP000886841"/>
    </source>
</evidence>
<organism evidence="3 4">
    <name type="scientific">Candidatus Egerieimonas intestinavium</name>
    <dbReference type="NCBI Taxonomy" id="2840777"/>
    <lineage>
        <taxon>Bacteria</taxon>
        <taxon>Bacillati</taxon>
        <taxon>Bacillota</taxon>
        <taxon>Clostridia</taxon>
        <taxon>Lachnospirales</taxon>
        <taxon>Lachnospiraceae</taxon>
        <taxon>Lachnospiraceae incertae sedis</taxon>
        <taxon>Candidatus Egerieimonas</taxon>
    </lineage>
</organism>
<sequence length="484" mass="55708">MFIGRERELKFLEDKYTEKKGQLIVLYGRRRVGKTETLREFCKDKPHIFFSCTQTTGRVQLAKFSARILKEDIPARQYVSEFADWEKAFRAILDLPYGDRKKLIVIDEFPYMCRGDKSIPSILQNLWDTAFKDSNVMIILCGSAMSFMEKELLAEKNPLYGRATGIYKMNKMGFYDAARFFPGYSARDKVLTYAVLGGIPHYLNQFSPELSVEENIKRNILTKGSVLYSEVDFLLHQELRETPIYNSIIEAVALGNTRLNDISQKSLVENTSKTSVYLKNLMELGIVEREFSVDAGEKEKANTARGTYRLTDNFFRFWYAFGFANLSQLEDGDTDGVYEYLVGPALHEFASLAFEDVCREYVRELQKKNELPFRYAKMGRWTGKTTTVRGREAENRIAETEIDILAISRGAKEYLVGECKFKGSAFSYSEYLDTAAKLAPLREKAKFYYALFSESGFDDRIIAEAQTKEELSLFDLETIVNLNR</sequence>
<evidence type="ECO:0000259" key="2">
    <source>
        <dbReference type="Pfam" id="PF03008"/>
    </source>
</evidence>
<name>A0A9D1EJC2_9FIRM</name>
<dbReference type="InterPro" id="IPR004256">
    <property type="entry name" value="DUF234"/>
</dbReference>
<dbReference type="Pfam" id="PF01637">
    <property type="entry name" value="ATPase_2"/>
    <property type="match status" value="1"/>
</dbReference>
<evidence type="ECO:0000313" key="3">
    <source>
        <dbReference type="EMBL" id="HIR92841.1"/>
    </source>
</evidence>
<dbReference type="Pfam" id="PF03008">
    <property type="entry name" value="DUF234"/>
    <property type="match status" value="1"/>
</dbReference>
<keyword evidence="3" id="KW-0067">ATP-binding</keyword>
<dbReference type="AlphaFoldDB" id="A0A9D1EJC2"/>
<dbReference type="EMBL" id="DVHU01000050">
    <property type="protein sequence ID" value="HIR92841.1"/>
    <property type="molecule type" value="Genomic_DNA"/>
</dbReference>
<evidence type="ECO:0000259" key="1">
    <source>
        <dbReference type="Pfam" id="PF01637"/>
    </source>
</evidence>
<dbReference type="PANTHER" id="PTHR34704">
    <property type="entry name" value="ATPASE"/>
    <property type="match status" value="1"/>
</dbReference>
<feature type="domain" description="ATPase" evidence="1">
    <location>
        <begin position="2"/>
        <end position="206"/>
    </location>
</feature>
<comment type="caution">
    <text evidence="3">The sequence shown here is derived from an EMBL/GenBank/DDBJ whole genome shotgun (WGS) entry which is preliminary data.</text>
</comment>
<accession>A0A9D1EJC2</accession>
<feature type="domain" description="DUF234" evidence="2">
    <location>
        <begin position="318"/>
        <end position="423"/>
    </location>
</feature>
<dbReference type="InterPro" id="IPR011579">
    <property type="entry name" value="ATPase_dom"/>
</dbReference>
<dbReference type="PANTHER" id="PTHR34704:SF1">
    <property type="entry name" value="ATPASE"/>
    <property type="match status" value="1"/>
</dbReference>
<dbReference type="Gene3D" id="3.40.50.300">
    <property type="entry name" value="P-loop containing nucleotide triphosphate hydrolases"/>
    <property type="match status" value="1"/>
</dbReference>
<gene>
    <name evidence="3" type="ORF">IAB98_05435</name>
</gene>
<dbReference type="SUPFAM" id="SSF52540">
    <property type="entry name" value="P-loop containing nucleoside triphosphate hydrolases"/>
    <property type="match status" value="1"/>
</dbReference>
<dbReference type="InterPro" id="IPR027417">
    <property type="entry name" value="P-loop_NTPase"/>
</dbReference>
<reference evidence="3" key="1">
    <citation type="submission" date="2020-10" db="EMBL/GenBank/DDBJ databases">
        <authorList>
            <person name="Gilroy R."/>
        </authorList>
    </citation>
    <scope>NUCLEOTIDE SEQUENCE</scope>
    <source>
        <strain evidence="3">ChiSxjej1B13-7041</strain>
    </source>
</reference>